<protein>
    <recommendedName>
        <fullName evidence="4">SAP domain-containing protein</fullName>
    </recommendedName>
</protein>
<gene>
    <name evidence="2" type="ORF">KFE25_013818</name>
</gene>
<dbReference type="OMA" id="WSYRDLQ"/>
<organism evidence="2 3">
    <name type="scientific">Diacronema lutheri</name>
    <name type="common">Unicellular marine alga</name>
    <name type="synonym">Monochrysis lutheri</name>
    <dbReference type="NCBI Taxonomy" id="2081491"/>
    <lineage>
        <taxon>Eukaryota</taxon>
        <taxon>Haptista</taxon>
        <taxon>Haptophyta</taxon>
        <taxon>Pavlovophyceae</taxon>
        <taxon>Pavlovales</taxon>
        <taxon>Pavlovaceae</taxon>
        <taxon>Diacronema</taxon>
    </lineage>
</organism>
<keyword evidence="3" id="KW-1185">Reference proteome</keyword>
<feature type="region of interest" description="Disordered" evidence="1">
    <location>
        <begin position="179"/>
        <end position="207"/>
    </location>
</feature>
<dbReference type="EMBL" id="JAGTXO010000004">
    <property type="protein sequence ID" value="KAG8468735.1"/>
    <property type="molecule type" value="Genomic_DNA"/>
</dbReference>
<accession>A0A8J5XVL2</accession>
<evidence type="ECO:0000313" key="2">
    <source>
        <dbReference type="EMBL" id="KAG8468735.1"/>
    </source>
</evidence>
<dbReference type="Proteomes" id="UP000751190">
    <property type="component" value="Unassembled WGS sequence"/>
</dbReference>
<name>A0A8J5XVL2_DIALT</name>
<sequence length="207" mass="22455">MRTRAGSASALAQTYFSLNPGLFTSDESWSYRDLQQLCLSLGINAAGKRGVLEQRLEAAHREGRQGRVCGVGLFHDEEVNVTSPTKRVSPSLLSPLVIGTPLAQSNNAFSGANRMGGASILRRESSYGENGTPTPIRLKKAVSLRFSPFNKVHIIPPKEESENFGHYREPAADAIGAAVWDDDDDDDDAARCRGMDEDSWMADGDGL</sequence>
<reference evidence="2" key="1">
    <citation type="submission" date="2021-05" db="EMBL/GenBank/DDBJ databases">
        <title>The genome of the haptophyte Pavlova lutheri (Diacronema luteri, Pavlovales) - a model for lipid biosynthesis in eukaryotic algae.</title>
        <authorList>
            <person name="Hulatt C.J."/>
            <person name="Posewitz M.C."/>
        </authorList>
    </citation>
    <scope>NUCLEOTIDE SEQUENCE</scope>
    <source>
        <strain evidence="2">NIVA-4/92</strain>
    </source>
</reference>
<evidence type="ECO:0008006" key="4">
    <source>
        <dbReference type="Google" id="ProtNLM"/>
    </source>
</evidence>
<proteinExistence type="predicted"/>
<dbReference type="AlphaFoldDB" id="A0A8J5XVL2"/>
<evidence type="ECO:0000313" key="3">
    <source>
        <dbReference type="Proteomes" id="UP000751190"/>
    </source>
</evidence>
<dbReference type="OrthoDB" id="10402649at2759"/>
<evidence type="ECO:0000256" key="1">
    <source>
        <dbReference type="SAM" id="MobiDB-lite"/>
    </source>
</evidence>
<comment type="caution">
    <text evidence="2">The sequence shown here is derived from an EMBL/GenBank/DDBJ whole genome shotgun (WGS) entry which is preliminary data.</text>
</comment>